<feature type="domain" description="Helicase C-terminal" evidence="14">
    <location>
        <begin position="499"/>
        <end position="653"/>
    </location>
</feature>
<evidence type="ECO:0000256" key="2">
    <source>
        <dbReference type="ARBA" id="ARBA00022705"/>
    </source>
</evidence>
<dbReference type="InterPro" id="IPR027417">
    <property type="entry name" value="P-loop_NTPase"/>
</dbReference>
<dbReference type="InterPro" id="IPR041236">
    <property type="entry name" value="PriA_C"/>
</dbReference>
<feature type="binding site" evidence="12">
    <location>
        <position position="473"/>
    </location>
    <ligand>
        <name>Zn(2+)</name>
        <dbReference type="ChEBI" id="CHEBI:29105"/>
        <label>2</label>
    </ligand>
</feature>
<dbReference type="SMART" id="SM00490">
    <property type="entry name" value="HELICc"/>
    <property type="match status" value="1"/>
</dbReference>
<dbReference type="Gene3D" id="3.40.50.300">
    <property type="entry name" value="P-loop containing nucleotide triphosphate hydrolases"/>
    <property type="match status" value="2"/>
</dbReference>
<comment type="catalytic activity">
    <reaction evidence="12">
        <text>Couples ATP hydrolysis with the unwinding of duplex DNA by translocating in the 3'-5' direction.</text>
        <dbReference type="EC" id="5.6.2.4"/>
    </reaction>
</comment>
<keyword evidence="6 12" id="KW-0347">Helicase</keyword>
<dbReference type="InterPro" id="IPR042115">
    <property type="entry name" value="PriA_3primeBD_sf"/>
</dbReference>
<feature type="binding site" evidence="12">
    <location>
        <position position="494"/>
    </location>
    <ligand>
        <name>Zn(2+)</name>
        <dbReference type="ChEBI" id="CHEBI:29105"/>
        <label>2</label>
    </ligand>
</feature>
<comment type="similarity">
    <text evidence="12">Belongs to the helicase family. PriA subfamily.</text>
</comment>
<accession>A0A415GQ92</accession>
<dbReference type="GO" id="GO:0008270">
    <property type="term" value="F:zinc ion binding"/>
    <property type="evidence" value="ECO:0007669"/>
    <property type="project" value="UniProtKB-UniRule"/>
</dbReference>
<dbReference type="GO" id="GO:0003677">
    <property type="term" value="F:DNA binding"/>
    <property type="evidence" value="ECO:0007669"/>
    <property type="project" value="UniProtKB-UniRule"/>
</dbReference>
<keyword evidence="10 12" id="KW-0413">Isomerase</keyword>
<evidence type="ECO:0000256" key="8">
    <source>
        <dbReference type="ARBA" id="ARBA00022840"/>
    </source>
</evidence>
<dbReference type="NCBIfam" id="TIGR00595">
    <property type="entry name" value="priA"/>
    <property type="match status" value="1"/>
</dbReference>
<dbReference type="Pfam" id="PF00271">
    <property type="entry name" value="Helicase_C"/>
    <property type="match status" value="1"/>
</dbReference>
<dbReference type="InterPro" id="IPR040498">
    <property type="entry name" value="PriA_CRR"/>
</dbReference>
<dbReference type="SUPFAM" id="SSF52540">
    <property type="entry name" value="P-loop containing nucleoside triphosphate hydrolases"/>
    <property type="match status" value="1"/>
</dbReference>
<dbReference type="GO" id="GO:0043138">
    <property type="term" value="F:3'-5' DNA helicase activity"/>
    <property type="evidence" value="ECO:0007669"/>
    <property type="project" value="UniProtKB-EC"/>
</dbReference>
<dbReference type="Pfam" id="PF18074">
    <property type="entry name" value="PriA_C"/>
    <property type="match status" value="1"/>
</dbReference>
<dbReference type="InterPro" id="IPR001650">
    <property type="entry name" value="Helicase_C-like"/>
</dbReference>
<feature type="binding site" evidence="12">
    <location>
        <position position="507"/>
    </location>
    <ligand>
        <name>Zn(2+)</name>
        <dbReference type="ChEBI" id="CHEBI:29105"/>
        <label>1</label>
    </ligand>
</feature>
<dbReference type="GO" id="GO:0006269">
    <property type="term" value="P:DNA replication, synthesis of primer"/>
    <property type="evidence" value="ECO:0007669"/>
    <property type="project" value="UniProtKB-KW"/>
</dbReference>
<dbReference type="EC" id="5.6.2.4" evidence="12"/>
<comment type="caution">
    <text evidence="15">The sequence shown here is derived from an EMBL/GenBank/DDBJ whole genome shotgun (WGS) entry which is preliminary data.</text>
</comment>
<dbReference type="FunFam" id="3.40.1440.60:FF:000001">
    <property type="entry name" value="Primosomal protein N"/>
    <property type="match status" value="1"/>
</dbReference>
<evidence type="ECO:0000256" key="9">
    <source>
        <dbReference type="ARBA" id="ARBA00023125"/>
    </source>
</evidence>
<evidence type="ECO:0000259" key="14">
    <source>
        <dbReference type="PROSITE" id="PS51194"/>
    </source>
</evidence>
<feature type="binding site" evidence="12">
    <location>
        <position position="504"/>
    </location>
    <ligand>
        <name>Zn(2+)</name>
        <dbReference type="ChEBI" id="CHEBI:29105"/>
        <label>1</label>
    </ligand>
</feature>
<keyword evidence="8 12" id="KW-0067">ATP-binding</keyword>
<dbReference type="InterPro" id="IPR011545">
    <property type="entry name" value="DEAD/DEAH_box_helicase_dom"/>
</dbReference>
<dbReference type="InterPro" id="IPR014001">
    <property type="entry name" value="Helicase_ATP-bd"/>
</dbReference>
<dbReference type="PANTHER" id="PTHR30580">
    <property type="entry name" value="PRIMOSOMAL PROTEIN N"/>
    <property type="match status" value="1"/>
</dbReference>
<dbReference type="CDD" id="cd18804">
    <property type="entry name" value="SF2_C_priA"/>
    <property type="match status" value="1"/>
</dbReference>
<keyword evidence="16" id="KW-1185">Reference proteome</keyword>
<dbReference type="SMART" id="SM00487">
    <property type="entry name" value="DEXDc"/>
    <property type="match status" value="1"/>
</dbReference>
<evidence type="ECO:0000256" key="7">
    <source>
        <dbReference type="ARBA" id="ARBA00022833"/>
    </source>
</evidence>
<dbReference type="GO" id="GO:0005524">
    <property type="term" value="F:ATP binding"/>
    <property type="evidence" value="ECO:0007669"/>
    <property type="project" value="UniProtKB-UniRule"/>
</dbReference>
<keyword evidence="7 12" id="KW-0862">Zinc</keyword>
<keyword evidence="5 12" id="KW-0378">Hydrolase</keyword>
<dbReference type="Pfam" id="PF17764">
    <property type="entry name" value="PriA_3primeBD"/>
    <property type="match status" value="1"/>
</dbReference>
<proteinExistence type="inferred from homology"/>
<gene>
    <name evidence="12 15" type="primary">priA</name>
    <name evidence="15" type="ORF">DW060_02775</name>
</gene>
<feature type="binding site" evidence="12">
    <location>
        <position position="476"/>
    </location>
    <ligand>
        <name>Zn(2+)</name>
        <dbReference type="ChEBI" id="CHEBI:29105"/>
        <label>2</label>
    </ligand>
</feature>
<protein>
    <recommendedName>
        <fullName evidence="12">Replication restart protein PriA</fullName>
    </recommendedName>
    <alternativeName>
        <fullName evidence="12">ATP-dependent DNA helicase PriA</fullName>
        <ecNumber evidence="12">5.6.2.4</ecNumber>
    </alternativeName>
    <alternativeName>
        <fullName evidence="12">DNA 3'-5' helicase PriA</fullName>
    </alternativeName>
</protein>
<reference evidence="15 16" key="1">
    <citation type="submission" date="2018-08" db="EMBL/GenBank/DDBJ databases">
        <title>A genome reference for cultivated species of the human gut microbiota.</title>
        <authorList>
            <person name="Zou Y."/>
            <person name="Xue W."/>
            <person name="Luo G."/>
        </authorList>
    </citation>
    <scope>NUCLEOTIDE SEQUENCE [LARGE SCALE GENOMIC DNA]</scope>
    <source>
        <strain evidence="15 16">AF42-9</strain>
    </source>
</reference>
<evidence type="ECO:0000256" key="11">
    <source>
        <dbReference type="ARBA" id="ARBA00048988"/>
    </source>
</evidence>
<dbReference type="HAMAP" id="MF_00983">
    <property type="entry name" value="PriA"/>
    <property type="match status" value="1"/>
</dbReference>
<keyword evidence="9 12" id="KW-0238">DNA-binding</keyword>
<keyword evidence="4 12" id="KW-0547">Nucleotide-binding</keyword>
<dbReference type="PANTHER" id="PTHR30580:SF0">
    <property type="entry name" value="PRIMOSOMAL PROTEIN N"/>
    <property type="match status" value="1"/>
</dbReference>
<evidence type="ECO:0000256" key="5">
    <source>
        <dbReference type="ARBA" id="ARBA00022801"/>
    </source>
</evidence>
<dbReference type="PROSITE" id="PS51194">
    <property type="entry name" value="HELICASE_CTER"/>
    <property type="match status" value="1"/>
</dbReference>
<dbReference type="AlphaFoldDB" id="A0A415GQ92"/>
<comment type="catalytic activity">
    <reaction evidence="11 12">
        <text>ATP + H2O = ADP + phosphate + H(+)</text>
        <dbReference type="Rhea" id="RHEA:13065"/>
        <dbReference type="ChEBI" id="CHEBI:15377"/>
        <dbReference type="ChEBI" id="CHEBI:15378"/>
        <dbReference type="ChEBI" id="CHEBI:30616"/>
        <dbReference type="ChEBI" id="CHEBI:43474"/>
        <dbReference type="ChEBI" id="CHEBI:456216"/>
        <dbReference type="EC" id="5.6.2.4"/>
    </reaction>
</comment>
<dbReference type="InterPro" id="IPR005259">
    <property type="entry name" value="PriA"/>
</dbReference>
<dbReference type="Pfam" id="PF00270">
    <property type="entry name" value="DEAD"/>
    <property type="match status" value="1"/>
</dbReference>
<evidence type="ECO:0000256" key="6">
    <source>
        <dbReference type="ARBA" id="ARBA00022806"/>
    </source>
</evidence>
<dbReference type="GO" id="GO:0016887">
    <property type="term" value="F:ATP hydrolysis activity"/>
    <property type="evidence" value="ECO:0007669"/>
    <property type="project" value="RHEA"/>
</dbReference>
<keyword evidence="1 12" id="KW-0639">Primosome</keyword>
<dbReference type="CDD" id="cd17929">
    <property type="entry name" value="DEXHc_priA"/>
    <property type="match status" value="1"/>
</dbReference>
<dbReference type="GO" id="GO:0006270">
    <property type="term" value="P:DNA replication initiation"/>
    <property type="evidence" value="ECO:0007669"/>
    <property type="project" value="TreeGrafter"/>
</dbReference>
<dbReference type="InterPro" id="IPR041222">
    <property type="entry name" value="PriA_3primeBD"/>
</dbReference>
<dbReference type="OrthoDB" id="9759544at2"/>
<dbReference type="FunFam" id="3.40.50.300:FF:000489">
    <property type="entry name" value="Primosome assembly protein PriA"/>
    <property type="match status" value="1"/>
</dbReference>
<comment type="subunit">
    <text evidence="12">Component of the replication restart primosome.</text>
</comment>
<evidence type="ECO:0000256" key="3">
    <source>
        <dbReference type="ARBA" id="ARBA00022723"/>
    </source>
</evidence>
<evidence type="ECO:0000256" key="4">
    <source>
        <dbReference type="ARBA" id="ARBA00022741"/>
    </source>
</evidence>
<evidence type="ECO:0000313" key="16">
    <source>
        <dbReference type="Proteomes" id="UP000286598"/>
    </source>
</evidence>
<name>A0A415GQ92_9BACT</name>
<evidence type="ECO:0000256" key="12">
    <source>
        <dbReference type="HAMAP-Rule" id="MF_00983"/>
    </source>
</evidence>
<dbReference type="GO" id="GO:1990077">
    <property type="term" value="C:primosome complex"/>
    <property type="evidence" value="ECO:0007669"/>
    <property type="project" value="UniProtKB-UniRule"/>
</dbReference>
<keyword evidence="3 12" id="KW-0479">Metal-binding</keyword>
<dbReference type="GO" id="GO:0006302">
    <property type="term" value="P:double-strand break repair"/>
    <property type="evidence" value="ECO:0007669"/>
    <property type="project" value="InterPro"/>
</dbReference>
<comment type="cofactor">
    <cofactor evidence="12">
        <name>Zn(2+)</name>
        <dbReference type="ChEBI" id="CHEBI:29105"/>
    </cofactor>
    <text evidence="12">Binds 2 zinc ions per subunit.</text>
</comment>
<sequence>MHYVDVILPLPLEGTFTYSVPEPMVAQVRMGVRVLVPLGRSKTYTAMAMRLHSEKPEFETRPIIQVIDAEPVLIEQQLRLWQWISTYYMSPIGDVFKAALPAGLKAEENYRPKTVRCVTLPANLRSEQSLHMALTILKRALKQHQTFSTYLELSHWNEIDGETPPAHIAEIACDELQNAANASDAVLRQLIQRNFLELYHREVGRLNTSGEYHPERIQPLSAAQQAAEDSICEQFNEKNVILLHGVTSSGKTEIYIHLIKKAIDEGKQVLYLLPEIALTVQMTRRLQNVFGSRLGIYHSKYSDAERVEIWKKQLSSEPYDVILGARSAVFLPFTRLGLVIVDEEHETSFKQQDPAPRYHARSTAIMLARMYEGAKVLLGTATPSMESYHNACTGKYGYVQLTTRYKDVAMPEIRVVDTKDLYHRKMMRGAFSPDLLEAMRTALRNKKQVLLFQNRRGFAPMVECKVCGWVPKCKNCDVSLTYHRSMNLLTCHYCGYTYPVPKQCPNCESTELLGRGYGTEKIEDRVRELFPEARIARMDLDTTRSAGAYGRIIDDFSCGRTDILIGTQMITKGLDFSGVTVVGILNADTMLNYPDFRAYEQAFQMLSQVSGRAGRRDERGLVILQTKSADLPVIQQVVAGDFQTFAHDLLEERSMFRYPPFYHLVYVYLRHRNEQLVDSAAIEMASRLRQAFADRVLGPDKPAVARVKTESIRKIVIKLEQGINLPLARQCMAEARTQLLQDKRYAAMTVFFDVDPS</sequence>
<dbReference type="EMBL" id="QRNO01000007">
    <property type="protein sequence ID" value="RHK52257.1"/>
    <property type="molecule type" value="Genomic_DNA"/>
</dbReference>
<organism evidence="15 16">
    <name type="scientific">Leyella stercorea</name>
    <dbReference type="NCBI Taxonomy" id="363265"/>
    <lineage>
        <taxon>Bacteria</taxon>
        <taxon>Pseudomonadati</taxon>
        <taxon>Bacteroidota</taxon>
        <taxon>Bacteroidia</taxon>
        <taxon>Bacteroidales</taxon>
        <taxon>Prevotellaceae</taxon>
        <taxon>Leyella</taxon>
    </lineage>
</organism>
<dbReference type="PROSITE" id="PS51192">
    <property type="entry name" value="HELICASE_ATP_BIND_1"/>
    <property type="match status" value="1"/>
</dbReference>
<evidence type="ECO:0000259" key="13">
    <source>
        <dbReference type="PROSITE" id="PS51192"/>
    </source>
</evidence>
<dbReference type="Gene3D" id="3.40.1440.60">
    <property type="entry name" value="PriA, 3(prime) DNA-binding domain"/>
    <property type="match status" value="1"/>
</dbReference>
<evidence type="ECO:0000313" key="15">
    <source>
        <dbReference type="EMBL" id="RHK52257.1"/>
    </source>
</evidence>
<feature type="binding site" evidence="12">
    <location>
        <position position="464"/>
    </location>
    <ligand>
        <name>Zn(2+)</name>
        <dbReference type="ChEBI" id="CHEBI:29105"/>
        <label>1</label>
    </ligand>
</feature>
<dbReference type="Proteomes" id="UP000286598">
    <property type="component" value="Unassembled WGS sequence"/>
</dbReference>
<dbReference type="Pfam" id="PF18319">
    <property type="entry name" value="Zn_ribbon_PriA"/>
    <property type="match status" value="1"/>
</dbReference>
<feature type="domain" description="Helicase ATP-binding" evidence="13">
    <location>
        <begin position="232"/>
        <end position="401"/>
    </location>
</feature>
<feature type="binding site" evidence="12">
    <location>
        <position position="467"/>
    </location>
    <ligand>
        <name>Zn(2+)</name>
        <dbReference type="ChEBI" id="CHEBI:29105"/>
        <label>1</label>
    </ligand>
</feature>
<keyword evidence="2 12" id="KW-0235">DNA replication</keyword>
<evidence type="ECO:0000256" key="1">
    <source>
        <dbReference type="ARBA" id="ARBA00022515"/>
    </source>
</evidence>
<comment type="function">
    <text evidence="12">Initiates the restart of stalled replication forks, which reloads the replicative helicase on sites other than the origin of replication. Recognizes and binds to abandoned replication forks and remodels them to uncover a helicase loading site. Promotes assembly of the primosome at these replication forks.</text>
</comment>
<evidence type="ECO:0000256" key="10">
    <source>
        <dbReference type="ARBA" id="ARBA00023235"/>
    </source>
</evidence>
<feature type="binding site" evidence="12">
    <location>
        <position position="491"/>
    </location>
    <ligand>
        <name>Zn(2+)</name>
        <dbReference type="ChEBI" id="CHEBI:29105"/>
        <label>2</label>
    </ligand>
</feature>
<dbReference type="GO" id="GO:0006310">
    <property type="term" value="P:DNA recombination"/>
    <property type="evidence" value="ECO:0007669"/>
    <property type="project" value="InterPro"/>
</dbReference>